<comment type="caution">
    <text evidence="1">The sequence shown here is derived from an EMBL/GenBank/DDBJ whole genome shotgun (WGS) entry which is preliminary data.</text>
</comment>
<evidence type="ECO:0000313" key="1">
    <source>
        <dbReference type="EMBL" id="KRZ70714.1"/>
    </source>
</evidence>
<evidence type="ECO:0000313" key="2">
    <source>
        <dbReference type="Proteomes" id="UP000054843"/>
    </source>
</evidence>
<dbReference type="AlphaFoldDB" id="A0A0V1MGB9"/>
<keyword evidence="2" id="KW-1185">Reference proteome</keyword>
<accession>A0A0V1MGB9</accession>
<sequence length="299" mass="34012">MALWLSSSWRIGVPKWSRCRFAYYIRQITSRQSNSAGCGILHANVVVFSMMPVLMATRVPLPIKAFPWHLTMKYVKSIEQLCRYASWYHDNSSWQHGVPQQFQYENVRNNHVCFMAAVDYVTTIAASCHCGITSCHQCVPKVQQIASSQSELPLSPSRHHSYQNGMSAFASVSNVVSRASQVMDYVNEIKGRSVLAVVAMKVIHSGSQFRFVAQERPESVMNDNYRYENNEMHCYSSSITFYNMAVSYQFYGINHDQYLQMIAIITRPEAPPNFSCLDLYVQKCRELGSGVQPQATPQA</sequence>
<name>A0A0V1MGB9_9BILA</name>
<protein>
    <submittedName>
        <fullName evidence="1">Uncharacterized protein</fullName>
    </submittedName>
</protein>
<dbReference type="Proteomes" id="UP000054843">
    <property type="component" value="Unassembled WGS sequence"/>
</dbReference>
<organism evidence="1 2">
    <name type="scientific">Trichinella papuae</name>
    <dbReference type="NCBI Taxonomy" id="268474"/>
    <lineage>
        <taxon>Eukaryota</taxon>
        <taxon>Metazoa</taxon>
        <taxon>Ecdysozoa</taxon>
        <taxon>Nematoda</taxon>
        <taxon>Enoplea</taxon>
        <taxon>Dorylaimia</taxon>
        <taxon>Trichinellida</taxon>
        <taxon>Trichinellidae</taxon>
        <taxon>Trichinella</taxon>
    </lineage>
</organism>
<proteinExistence type="predicted"/>
<reference evidence="1 2" key="1">
    <citation type="submission" date="2015-01" db="EMBL/GenBank/DDBJ databases">
        <title>Evolution of Trichinella species and genotypes.</title>
        <authorList>
            <person name="Korhonen P.K."/>
            <person name="Edoardo P."/>
            <person name="Giuseppe L.R."/>
            <person name="Gasser R.B."/>
        </authorList>
    </citation>
    <scope>NUCLEOTIDE SEQUENCE [LARGE SCALE GENOMIC DNA]</scope>
    <source>
        <strain evidence="1">ISS1980</strain>
    </source>
</reference>
<gene>
    <name evidence="1" type="ORF">T10_10828</name>
</gene>
<dbReference type="EMBL" id="JYDO01000109">
    <property type="protein sequence ID" value="KRZ70714.1"/>
    <property type="molecule type" value="Genomic_DNA"/>
</dbReference>